<dbReference type="InterPro" id="IPR008727">
    <property type="entry name" value="PAAR_motif"/>
</dbReference>
<dbReference type="AlphaFoldDB" id="A0A3L8CHL1"/>
<name>A0A3L8CHL1_9PSED</name>
<protein>
    <recommendedName>
        <fullName evidence="5">PAAR domain-containing protein</fullName>
    </recommendedName>
</protein>
<reference evidence="3 4" key="1">
    <citation type="journal article" date="2018" name="Front. Microbiol.">
        <title>Discovery of Phloeophagus Beetles as a Source of Pseudomonas Strains That Produce Potentially New Bioactive Substances and Description of Pseudomonas bohemica sp. nov.</title>
        <authorList>
            <person name="Saati-Santamaria Z."/>
            <person name="Lopez-Mondejar R."/>
            <person name="Jimenez-Gomez A."/>
            <person name="Diez-Mendez A."/>
            <person name="Vetrovsky T."/>
            <person name="Igual J.M."/>
            <person name="Velazquez E."/>
            <person name="Kolarik M."/>
            <person name="Rivas R."/>
            <person name="Garcia-Fraile P."/>
        </authorList>
    </citation>
    <scope>NUCLEOTIDE SEQUENCE [LARGE SCALE GENOMIC DNA]</scope>
    <source>
        <strain evidence="2 4">A2-NA12</strain>
        <strain evidence="1 3">A2-NA13</strain>
    </source>
</reference>
<dbReference type="Pfam" id="PF05488">
    <property type="entry name" value="PAAR_motif"/>
    <property type="match status" value="1"/>
</dbReference>
<dbReference type="RefSeq" id="WP_121732278.1">
    <property type="nucleotide sequence ID" value="NZ_PEGA01000009.1"/>
</dbReference>
<sequence length="168" mass="17254">MAGKPVARLGDLGSHAGKISTGSSPIFVNALPVALVGDTYSCPIHGSNPITTGAPHVFGLGRDVAHVGSLTACGASITAGSPNTFVGSAGSASASNLLSQFLQEKTFVEFQLLDEKDKPIANEEFVLTLPDGNVISGALDSNGFVHVANVPRGSCSIKFPKLEDTEYL</sequence>
<evidence type="ECO:0000313" key="3">
    <source>
        <dbReference type="Proteomes" id="UP000282140"/>
    </source>
</evidence>
<comment type="caution">
    <text evidence="1">The sequence shown here is derived from an EMBL/GenBank/DDBJ whole genome shotgun (WGS) entry which is preliminary data.</text>
</comment>
<accession>A0A3L8CHL1</accession>
<evidence type="ECO:0008006" key="5">
    <source>
        <dbReference type="Google" id="ProtNLM"/>
    </source>
</evidence>
<dbReference type="Proteomes" id="UP000282672">
    <property type="component" value="Unassembled WGS sequence"/>
</dbReference>
<dbReference type="Proteomes" id="UP000282140">
    <property type="component" value="Unassembled WGS sequence"/>
</dbReference>
<evidence type="ECO:0000313" key="4">
    <source>
        <dbReference type="Proteomes" id="UP000282672"/>
    </source>
</evidence>
<organism evidence="1 3">
    <name type="scientific">Pseudomonas prosekii</name>
    <dbReference type="NCBI Taxonomy" id="1148509"/>
    <lineage>
        <taxon>Bacteria</taxon>
        <taxon>Pseudomonadati</taxon>
        <taxon>Pseudomonadota</taxon>
        <taxon>Gammaproteobacteria</taxon>
        <taxon>Pseudomonadales</taxon>
        <taxon>Pseudomonadaceae</taxon>
        <taxon>Pseudomonas</taxon>
    </lineage>
</organism>
<evidence type="ECO:0000313" key="2">
    <source>
        <dbReference type="EMBL" id="RLU10893.1"/>
    </source>
</evidence>
<dbReference type="EMBL" id="PEGB01000011">
    <property type="protein sequence ID" value="RLU07358.1"/>
    <property type="molecule type" value="Genomic_DNA"/>
</dbReference>
<dbReference type="CDD" id="cd14744">
    <property type="entry name" value="PAAR_CT_2"/>
    <property type="match status" value="1"/>
</dbReference>
<keyword evidence="3" id="KW-1185">Reference proteome</keyword>
<gene>
    <name evidence="2" type="ORF">CS076_11115</name>
    <name evidence="1" type="ORF">CS078_18955</name>
</gene>
<dbReference type="Gene3D" id="2.60.200.60">
    <property type="match status" value="1"/>
</dbReference>
<evidence type="ECO:0000313" key="1">
    <source>
        <dbReference type="EMBL" id="RLU07358.1"/>
    </source>
</evidence>
<dbReference type="EMBL" id="PEGA01000009">
    <property type="protein sequence ID" value="RLU10893.1"/>
    <property type="molecule type" value="Genomic_DNA"/>
</dbReference>
<proteinExistence type="predicted"/>